<dbReference type="GO" id="GO:0000150">
    <property type="term" value="F:DNA strand exchange activity"/>
    <property type="evidence" value="ECO:0007669"/>
    <property type="project" value="InterPro"/>
</dbReference>
<dbReference type="InterPro" id="IPR006119">
    <property type="entry name" value="Resolv_N"/>
</dbReference>
<dbReference type="RefSeq" id="WP_087989379.1">
    <property type="nucleotide sequence ID" value="NZ_NFHM01000011.1"/>
</dbReference>
<reference evidence="10" key="1">
    <citation type="submission" date="2017-04" db="EMBL/GenBank/DDBJ databases">
        <title>Function of individual gut microbiota members based on whole genome sequencing of pure cultures obtained from chicken caecum.</title>
        <authorList>
            <person name="Medvecky M."/>
            <person name="Cejkova D."/>
            <person name="Polansky O."/>
            <person name="Karasova D."/>
            <person name="Kubasova T."/>
            <person name="Cizek A."/>
            <person name="Rychlik I."/>
        </authorList>
    </citation>
    <scope>NUCLEOTIDE SEQUENCE [LARGE SCALE GENOMIC DNA]</scope>
    <source>
        <strain evidence="10">An75</strain>
    </source>
</reference>
<dbReference type="InterPro" id="IPR050639">
    <property type="entry name" value="SSR_resolvase"/>
</dbReference>
<dbReference type="SMART" id="SM00857">
    <property type="entry name" value="Resolvase"/>
    <property type="match status" value="1"/>
</dbReference>
<dbReference type="AlphaFoldDB" id="A0A1Y3TZJ5"/>
<organism evidence="8 10">
    <name type="scientific">Anaerotignum lactatifermentans</name>
    <dbReference type="NCBI Taxonomy" id="160404"/>
    <lineage>
        <taxon>Bacteria</taxon>
        <taxon>Bacillati</taxon>
        <taxon>Bacillota</taxon>
        <taxon>Clostridia</taxon>
        <taxon>Lachnospirales</taxon>
        <taxon>Anaerotignaceae</taxon>
        <taxon>Anaerotignum</taxon>
    </lineage>
</organism>
<dbReference type="PROSITE" id="PS00398">
    <property type="entry name" value="RECOMBINASES_2"/>
    <property type="match status" value="1"/>
</dbReference>
<dbReference type="Proteomes" id="UP000195455">
    <property type="component" value="Unassembled WGS sequence"/>
</dbReference>
<dbReference type="EMBL" id="NFHM01000019">
    <property type="protein sequence ID" value="OUN41365.1"/>
    <property type="molecule type" value="Genomic_DNA"/>
</dbReference>
<keyword evidence="3" id="KW-0238">DNA-binding</keyword>
<sequence>MVFGYVRVSTIQQNTDRQLETLTAYGVDRLFEEHLSGKDLNRPKLQQMLDTLREGDTVVVTSVDRIARSAKDLLNLVDHIHSQGAHFKSLDNNIDTSKDMGKFILTILAAVAELERATILERQRQGIEIAKREGRYKGRKRKEIQDFEKVYQQWFDHKISAEQAAKLLDISRATFYRRKTEYEQHLFYENTSIIKPSGIEEKQENSLS</sequence>
<dbReference type="FunFam" id="3.40.50.1390:FF:000001">
    <property type="entry name" value="DNA recombinase"/>
    <property type="match status" value="1"/>
</dbReference>
<dbReference type="PANTHER" id="PTHR30461:SF26">
    <property type="entry name" value="RESOLVASE HOMOLOG YNEB"/>
    <property type="match status" value="1"/>
</dbReference>
<protein>
    <recommendedName>
        <fullName evidence="7">Resolvase/invertase-type recombinase catalytic domain-containing protein</fullName>
    </recommendedName>
</protein>
<evidence type="ECO:0000256" key="4">
    <source>
        <dbReference type="ARBA" id="ARBA00023172"/>
    </source>
</evidence>
<evidence type="ECO:0000256" key="1">
    <source>
        <dbReference type="ARBA" id="ARBA00009913"/>
    </source>
</evidence>
<dbReference type="GO" id="GO:0015074">
    <property type="term" value="P:DNA integration"/>
    <property type="evidence" value="ECO:0007669"/>
    <property type="project" value="UniProtKB-KW"/>
</dbReference>
<dbReference type="GO" id="GO:0003677">
    <property type="term" value="F:DNA binding"/>
    <property type="evidence" value="ECO:0007669"/>
    <property type="project" value="UniProtKB-KW"/>
</dbReference>
<evidence type="ECO:0000313" key="10">
    <source>
        <dbReference type="Proteomes" id="UP000195455"/>
    </source>
</evidence>
<keyword evidence="4" id="KW-0233">DNA recombination</keyword>
<dbReference type="CDD" id="cd03768">
    <property type="entry name" value="SR_ResInv"/>
    <property type="match status" value="1"/>
</dbReference>
<evidence type="ECO:0000313" key="9">
    <source>
        <dbReference type="EMBL" id="OUN42711.1"/>
    </source>
</evidence>
<evidence type="ECO:0000256" key="6">
    <source>
        <dbReference type="PROSITE-ProRule" id="PRU10137"/>
    </source>
</evidence>
<dbReference type="InterPro" id="IPR006118">
    <property type="entry name" value="Recombinase_CS"/>
</dbReference>
<dbReference type="Pfam" id="PF00239">
    <property type="entry name" value="Resolvase"/>
    <property type="match status" value="1"/>
</dbReference>
<dbReference type="Gene3D" id="3.40.50.1390">
    <property type="entry name" value="Resolvase, N-terminal catalytic domain"/>
    <property type="match status" value="1"/>
</dbReference>
<reference evidence="8" key="2">
    <citation type="journal article" date="2018" name="BMC Genomics">
        <title>Whole genome sequencing and function prediction of 133 gut anaerobes isolated from chicken caecum in pure cultures.</title>
        <authorList>
            <person name="Medvecky M."/>
            <person name="Cejkova D."/>
            <person name="Polansky O."/>
            <person name="Karasova D."/>
            <person name="Kubasova T."/>
            <person name="Cizek A."/>
            <person name="Rychlik I."/>
        </authorList>
    </citation>
    <scope>NUCLEOTIDE SEQUENCE</scope>
    <source>
        <strain evidence="8">An75</strain>
    </source>
</reference>
<dbReference type="PROSITE" id="PS00397">
    <property type="entry name" value="RECOMBINASES_1"/>
    <property type="match status" value="1"/>
</dbReference>
<proteinExistence type="inferred from homology"/>
<evidence type="ECO:0000256" key="2">
    <source>
        <dbReference type="ARBA" id="ARBA00022908"/>
    </source>
</evidence>
<comment type="similarity">
    <text evidence="1">Belongs to the site-specific recombinase resolvase family.</text>
</comment>
<dbReference type="EMBL" id="NFHM01000011">
    <property type="protein sequence ID" value="OUN42711.1"/>
    <property type="molecule type" value="Genomic_DNA"/>
</dbReference>
<evidence type="ECO:0000259" key="7">
    <source>
        <dbReference type="PROSITE" id="PS51736"/>
    </source>
</evidence>
<evidence type="ECO:0000256" key="3">
    <source>
        <dbReference type="ARBA" id="ARBA00023125"/>
    </source>
</evidence>
<dbReference type="PROSITE" id="PS51736">
    <property type="entry name" value="RECOMBINASES_3"/>
    <property type="match status" value="1"/>
</dbReference>
<gene>
    <name evidence="9" type="ORF">B5G26_08755</name>
    <name evidence="8" type="ORF">B5G26_11735</name>
</gene>
<dbReference type="PANTHER" id="PTHR30461">
    <property type="entry name" value="DNA-INVERTASE FROM LAMBDOID PROPHAGE"/>
    <property type="match status" value="1"/>
</dbReference>
<feature type="domain" description="Resolvase/invertase-type recombinase catalytic" evidence="7">
    <location>
        <begin position="1"/>
        <end position="134"/>
    </location>
</feature>
<comment type="caution">
    <text evidence="8">The sequence shown here is derived from an EMBL/GenBank/DDBJ whole genome shotgun (WGS) entry which is preliminary data.</text>
</comment>
<evidence type="ECO:0000256" key="5">
    <source>
        <dbReference type="PIRSR" id="PIRSR606118-50"/>
    </source>
</evidence>
<dbReference type="SUPFAM" id="SSF53041">
    <property type="entry name" value="Resolvase-like"/>
    <property type="match status" value="1"/>
</dbReference>
<keyword evidence="2" id="KW-0229">DNA integration</keyword>
<feature type="active site" description="O-(5'-phospho-DNA)-serine intermediate" evidence="5 6">
    <location>
        <position position="9"/>
    </location>
</feature>
<evidence type="ECO:0000313" key="8">
    <source>
        <dbReference type="EMBL" id="OUN41365.1"/>
    </source>
</evidence>
<dbReference type="InterPro" id="IPR036162">
    <property type="entry name" value="Resolvase-like_N_sf"/>
</dbReference>
<name>A0A1Y3TZJ5_9FIRM</name>
<accession>A0A1Y3TZJ5</accession>